<gene>
    <name evidence="2" type="ORF">TSPGSL018_26779</name>
</gene>
<evidence type="ECO:0000256" key="1">
    <source>
        <dbReference type="SAM" id="MobiDB-lite"/>
    </source>
</evidence>
<feature type="non-terminal residue" evidence="2">
    <location>
        <position position="1"/>
    </location>
</feature>
<feature type="compositionally biased region" description="Basic and acidic residues" evidence="1">
    <location>
        <begin position="59"/>
        <end position="78"/>
    </location>
</feature>
<organism evidence="2">
    <name type="scientific">Tetraselmis sp. GSL018</name>
    <dbReference type="NCBI Taxonomy" id="582737"/>
    <lineage>
        <taxon>Eukaryota</taxon>
        <taxon>Viridiplantae</taxon>
        <taxon>Chlorophyta</taxon>
        <taxon>core chlorophytes</taxon>
        <taxon>Chlorodendrophyceae</taxon>
        <taxon>Chlorodendrales</taxon>
        <taxon>Chlorodendraceae</taxon>
        <taxon>Tetraselmis</taxon>
    </lineage>
</organism>
<protein>
    <submittedName>
        <fullName evidence="2">Uncharacterized protein</fullName>
    </submittedName>
</protein>
<feature type="region of interest" description="Disordered" evidence="1">
    <location>
        <begin position="59"/>
        <end position="90"/>
    </location>
</feature>
<dbReference type="AlphaFoldDB" id="A0A061RUD1"/>
<accession>A0A061RUD1</accession>
<feature type="non-terminal residue" evidence="2">
    <location>
        <position position="90"/>
    </location>
</feature>
<sequence length="90" mass="9734">VWVVDLCQEGDLQARAGQEVRLVPAALEGNPSASQKALSSAATSVFLVNYPSSVFIRSNHEEVPTSHERENRDGEPKRAHSYKWGGAGGE</sequence>
<reference evidence="2" key="1">
    <citation type="submission" date="2014-05" db="EMBL/GenBank/DDBJ databases">
        <title>The transcriptome of the halophilic microalga Tetraselmis sp. GSL018 isolated from the Great Salt Lake, Utah.</title>
        <authorList>
            <person name="Jinkerson R.E."/>
            <person name="D'Adamo S."/>
            <person name="Posewitz M.C."/>
        </authorList>
    </citation>
    <scope>NUCLEOTIDE SEQUENCE</scope>
    <source>
        <strain evidence="2">GSL018</strain>
    </source>
</reference>
<name>A0A061RUD1_9CHLO</name>
<evidence type="ECO:0000313" key="2">
    <source>
        <dbReference type="EMBL" id="JAC74136.1"/>
    </source>
</evidence>
<dbReference type="EMBL" id="GBEZ01011670">
    <property type="protein sequence ID" value="JAC74136.1"/>
    <property type="molecule type" value="Transcribed_RNA"/>
</dbReference>
<proteinExistence type="predicted"/>